<dbReference type="Proteomes" id="UP000501727">
    <property type="component" value="Chromosome"/>
</dbReference>
<dbReference type="InterPro" id="IPR006311">
    <property type="entry name" value="TAT_signal"/>
</dbReference>
<dbReference type="InterPro" id="IPR051793">
    <property type="entry name" value="NADH:flavin_oxidoreductase"/>
</dbReference>
<evidence type="ECO:0000256" key="1">
    <source>
        <dbReference type="ARBA" id="ARBA00001917"/>
    </source>
</evidence>
<dbReference type="InterPro" id="IPR036188">
    <property type="entry name" value="FAD/NAD-bd_sf"/>
</dbReference>
<evidence type="ECO:0000256" key="9">
    <source>
        <dbReference type="ARBA" id="ARBA00023014"/>
    </source>
</evidence>
<dbReference type="AlphaFoldDB" id="A0A6F8SJN4"/>
<dbReference type="GO" id="GO:0051536">
    <property type="term" value="F:iron-sulfur cluster binding"/>
    <property type="evidence" value="ECO:0007669"/>
    <property type="project" value="UniProtKB-KW"/>
</dbReference>
<name>A0A6F8SJN4_9ACTN</name>
<dbReference type="GO" id="GO:0010181">
    <property type="term" value="F:FMN binding"/>
    <property type="evidence" value="ECO:0007669"/>
    <property type="project" value="InterPro"/>
</dbReference>
<keyword evidence="7" id="KW-0560">Oxidoreductase</keyword>
<dbReference type="Gene3D" id="3.50.50.60">
    <property type="entry name" value="FAD/NAD(P)-binding domain"/>
    <property type="match status" value="1"/>
</dbReference>
<evidence type="ECO:0000256" key="3">
    <source>
        <dbReference type="ARBA" id="ARBA00011048"/>
    </source>
</evidence>
<dbReference type="PROSITE" id="PS51318">
    <property type="entry name" value="TAT"/>
    <property type="match status" value="1"/>
</dbReference>
<evidence type="ECO:0000256" key="5">
    <source>
        <dbReference type="ARBA" id="ARBA00022643"/>
    </source>
</evidence>
<evidence type="ECO:0000259" key="11">
    <source>
        <dbReference type="Pfam" id="PF00724"/>
    </source>
</evidence>
<dbReference type="InterPro" id="IPR023753">
    <property type="entry name" value="FAD/NAD-binding_dom"/>
</dbReference>
<organism evidence="13 14">
    <name type="scientific">Adlercreutzia hattorii</name>
    <dbReference type="NCBI Taxonomy" id="2707299"/>
    <lineage>
        <taxon>Bacteria</taxon>
        <taxon>Bacillati</taxon>
        <taxon>Actinomycetota</taxon>
        <taxon>Coriobacteriia</taxon>
        <taxon>Eggerthellales</taxon>
        <taxon>Eggerthellaceae</taxon>
        <taxon>Adlercreutzia</taxon>
    </lineage>
</organism>
<dbReference type="KEGG" id="ahat:ADCFC_04490"/>
<dbReference type="EMBL" id="AP022829">
    <property type="protein sequence ID" value="BCA87830.1"/>
    <property type="molecule type" value="Genomic_DNA"/>
</dbReference>
<evidence type="ECO:0000256" key="6">
    <source>
        <dbReference type="ARBA" id="ARBA00022723"/>
    </source>
</evidence>
<keyword evidence="9" id="KW-0411">Iron-sulfur</keyword>
<keyword evidence="6" id="KW-0479">Metal-binding</keyword>
<protein>
    <submittedName>
        <fullName evidence="13">NADH:flavin oxidoreductase</fullName>
    </submittedName>
</protein>
<comment type="cofactor">
    <cofactor evidence="2">
        <name>[4Fe-4S] cluster</name>
        <dbReference type="ChEBI" id="CHEBI:49883"/>
    </cofactor>
</comment>
<reference evidence="14" key="2">
    <citation type="submission" date="2020-03" db="EMBL/GenBank/DDBJ databases">
        <title>Complete Genome Sequence of Adlercreutzia sp. strain 8CFCBH1 Producing Equol, Isolated from Healthy Japanese Feces.</title>
        <authorList>
            <person name="Ogata Y."/>
            <person name="Sakamoto M."/>
            <person name="Ohkuma M."/>
            <person name="Hattori M."/>
            <person name="Suda W."/>
        </authorList>
    </citation>
    <scope>NUCLEOTIDE SEQUENCE [LARGE SCALE GENOMIC DNA]</scope>
    <source>
        <strain evidence="14">8CFCBH1</strain>
    </source>
</reference>
<dbReference type="RefSeq" id="WP_173111698.1">
    <property type="nucleotide sequence ID" value="NZ_AP022829.1"/>
</dbReference>
<dbReference type="GO" id="GO:0016491">
    <property type="term" value="F:oxidoreductase activity"/>
    <property type="evidence" value="ECO:0007669"/>
    <property type="project" value="UniProtKB-KW"/>
</dbReference>
<feature type="region of interest" description="Disordered" evidence="10">
    <location>
        <begin position="49"/>
        <end position="70"/>
    </location>
</feature>
<evidence type="ECO:0000256" key="4">
    <source>
        <dbReference type="ARBA" id="ARBA00022630"/>
    </source>
</evidence>
<evidence type="ECO:0000313" key="13">
    <source>
        <dbReference type="EMBL" id="BCA87830.1"/>
    </source>
</evidence>
<feature type="domain" description="FAD/NAD(P)-binding" evidence="12">
    <location>
        <begin position="507"/>
        <end position="734"/>
    </location>
</feature>
<dbReference type="SUPFAM" id="SSF51395">
    <property type="entry name" value="FMN-linked oxidoreductases"/>
    <property type="match status" value="1"/>
</dbReference>
<dbReference type="InterPro" id="IPR013785">
    <property type="entry name" value="Aldolase_TIM"/>
</dbReference>
<accession>A0A6F8SJN4</accession>
<dbReference type="PRINTS" id="PR00368">
    <property type="entry name" value="FADPNR"/>
</dbReference>
<evidence type="ECO:0000313" key="14">
    <source>
        <dbReference type="Proteomes" id="UP000501727"/>
    </source>
</evidence>
<dbReference type="PANTHER" id="PTHR42917:SF2">
    <property type="entry name" value="2,4-DIENOYL-COA REDUCTASE [(2E)-ENOYL-COA-PRODUCING]"/>
    <property type="match status" value="1"/>
</dbReference>
<dbReference type="Gene3D" id="3.20.20.70">
    <property type="entry name" value="Aldolase class I"/>
    <property type="match status" value="1"/>
</dbReference>
<keyword evidence="8" id="KW-0408">Iron</keyword>
<gene>
    <name evidence="13" type="ORF">ADCFC_03290</name>
</gene>
<dbReference type="Gene3D" id="3.40.50.720">
    <property type="entry name" value="NAD(P)-binding Rossmann-like Domain"/>
    <property type="match status" value="1"/>
</dbReference>
<feature type="compositionally biased region" description="Polar residues" evidence="10">
    <location>
        <begin position="58"/>
        <end position="70"/>
    </location>
</feature>
<proteinExistence type="inferred from homology"/>
<keyword evidence="14" id="KW-1185">Reference proteome</keyword>
<evidence type="ECO:0000256" key="2">
    <source>
        <dbReference type="ARBA" id="ARBA00001966"/>
    </source>
</evidence>
<dbReference type="GO" id="GO:0046872">
    <property type="term" value="F:metal ion binding"/>
    <property type="evidence" value="ECO:0007669"/>
    <property type="project" value="UniProtKB-KW"/>
</dbReference>
<comment type="similarity">
    <text evidence="3">In the N-terminal section; belongs to the NADH:flavin oxidoreductase/NADH oxidase family.</text>
</comment>
<dbReference type="InterPro" id="IPR001155">
    <property type="entry name" value="OxRdtase_FMN_N"/>
</dbReference>
<evidence type="ECO:0000256" key="8">
    <source>
        <dbReference type="ARBA" id="ARBA00023004"/>
    </source>
</evidence>
<dbReference type="PANTHER" id="PTHR42917">
    <property type="entry name" value="2,4-DIENOYL-COA REDUCTASE"/>
    <property type="match status" value="1"/>
</dbReference>
<keyword evidence="5" id="KW-0288">FMN</keyword>
<evidence type="ECO:0000256" key="10">
    <source>
        <dbReference type="SAM" id="MobiDB-lite"/>
    </source>
</evidence>
<evidence type="ECO:0000256" key="7">
    <source>
        <dbReference type="ARBA" id="ARBA00023002"/>
    </source>
</evidence>
<reference evidence="14" key="1">
    <citation type="journal article" date="2020" name="Microbiol. Resour. Announc.">
        <title>Complete Genome Sequence of Adlercreutzia sp. Strain 8CFCBH1, a Potent Producer of Equol, Isolated from Healthy Japanese Feces.</title>
        <authorList>
            <person name="Ogata Y."/>
            <person name="Sakamoto M."/>
            <person name="Ohkuma M."/>
            <person name="Hattori M."/>
            <person name="Suda W."/>
        </authorList>
    </citation>
    <scope>NUCLEOTIDE SEQUENCE [LARGE SCALE GENOMIC DNA]</scope>
    <source>
        <strain evidence="14">8CFCBH1</strain>
    </source>
</reference>
<dbReference type="Pfam" id="PF07992">
    <property type="entry name" value="Pyr_redox_2"/>
    <property type="match status" value="1"/>
</dbReference>
<keyword evidence="4" id="KW-0285">Flavoprotein</keyword>
<dbReference type="PRINTS" id="PR00411">
    <property type="entry name" value="PNDRDTASEI"/>
</dbReference>
<dbReference type="Pfam" id="PF00724">
    <property type="entry name" value="Oxidored_FMN"/>
    <property type="match status" value="1"/>
</dbReference>
<dbReference type="SUPFAM" id="SSF51905">
    <property type="entry name" value="FAD/NAD(P)-binding domain"/>
    <property type="match status" value="1"/>
</dbReference>
<evidence type="ECO:0000259" key="12">
    <source>
        <dbReference type="Pfam" id="PF07992"/>
    </source>
</evidence>
<sequence>MSTMEETKTAATVSRRGFLGGIGAAALGASALGLGLLGGCAPQPRAAEAGGEAAASGDATSPALSQTGSAASPYAQINPQDWDFTTNSIEDFANTTMFSELKIGSLTLKNRLIKSAASSMVPNEEQKAVAYHGRIAAGGMGAVLVEGSYIMLERLDKRVNVADNDMRMTIEESPLAAICAEVHSYDVPCLVQMKTATPGIVYLWENMGEEGETHKASLLSDADIQMYIEDTIDGAARLQAIGFDGIDLNAAGDNLPARFFSRFGNDRAADDPYGPATIENRTRIACEIIRGIKERCGADFVVQVLVNGAEENDGALGDNALVNTPEETVAICQALEAAGADALELRLGTFAFHEAQFVNDGVFAGYGYDGATSFGTFFDFDSHFSGLLDGSHSGCGLIMGACRYVKQHVSIPVGGVVFMDPALAPDYFENALSEGWLDMIYMHRPVANCDAEYANKLREGRIDEIRPCCRCLNCLGGLCRVNPCNNSVFTDAMPEGYEVRPADGDKNVMVIGGGPAGMEAARVAAERGYAVTLYEKNGLGGLLDFAEMVKGKHESLGRLRNYLSRMLEVEGVNVVTGQEVDAAFVREQSPDVVIVATGGVRPELAAAGTAATPVIGVTDFLASEVGERVAVLGFNAQATDTAHYLIAQGKKVTVIAPEPAEAFGTGQAMMLNAFVKPAFFAAGGRLMPECTLKSVGDGEIVVANSFGMDVALACDCVVDASTMSPNTALADELSGEFDVHVIGDAAEPLSIQNAITTGNLTARNC</sequence>
<feature type="domain" description="NADH:flavin oxidoreductase/NADH oxidase N-terminal" evidence="11">
    <location>
        <begin position="97"/>
        <end position="302"/>
    </location>
</feature>
<comment type="cofactor">
    <cofactor evidence="1">
        <name>FMN</name>
        <dbReference type="ChEBI" id="CHEBI:58210"/>
    </cofactor>
</comment>